<protein>
    <submittedName>
        <fullName evidence="1">Uncharacterized protein</fullName>
    </submittedName>
</protein>
<name>A0A6C0AE77_9ZZZZ</name>
<evidence type="ECO:0000313" key="1">
    <source>
        <dbReference type="EMBL" id="QHS78028.1"/>
    </source>
</evidence>
<accession>A0A6C0AE77</accession>
<proteinExistence type="predicted"/>
<dbReference type="AlphaFoldDB" id="A0A6C0AE77"/>
<sequence>MGANTSTTITSNNPVSTNPNAPDIRKLIYSFPKITLEGTNLNLTREISLTPVTFTGERSYFPLQSTDWEIINEKPLISFDQYTYPYIEVIIPNSMSKTFSGQMMTLALKYLDSDGTEKYTDVYPGTNLVFQLP</sequence>
<organism evidence="1">
    <name type="scientific">viral metagenome</name>
    <dbReference type="NCBI Taxonomy" id="1070528"/>
    <lineage>
        <taxon>unclassified sequences</taxon>
        <taxon>metagenomes</taxon>
        <taxon>organismal metagenomes</taxon>
    </lineage>
</organism>
<dbReference type="EMBL" id="MN740594">
    <property type="protein sequence ID" value="QHS78028.1"/>
    <property type="molecule type" value="Genomic_DNA"/>
</dbReference>
<reference evidence="1" key="1">
    <citation type="journal article" date="2020" name="Nature">
        <title>Giant virus diversity and host interactions through global metagenomics.</title>
        <authorList>
            <person name="Schulz F."/>
            <person name="Roux S."/>
            <person name="Paez-Espino D."/>
            <person name="Jungbluth S."/>
            <person name="Walsh D.A."/>
            <person name="Denef V.J."/>
            <person name="McMahon K.D."/>
            <person name="Konstantinidis K.T."/>
            <person name="Eloe-Fadrosh E.A."/>
            <person name="Kyrpides N.C."/>
            <person name="Woyke T."/>
        </authorList>
    </citation>
    <scope>NUCLEOTIDE SEQUENCE</scope>
    <source>
        <strain evidence="1">GVMAG-S-1021933-23</strain>
    </source>
</reference>